<feature type="modified residue" description="4-aspartylphosphate" evidence="1">
    <location>
        <position position="55"/>
    </location>
</feature>
<dbReference type="InterPro" id="IPR007492">
    <property type="entry name" value="LytTR_DNA-bd_dom"/>
</dbReference>
<dbReference type="Proteomes" id="UP001597525">
    <property type="component" value="Unassembled WGS sequence"/>
</dbReference>
<evidence type="ECO:0000259" key="2">
    <source>
        <dbReference type="PROSITE" id="PS50110"/>
    </source>
</evidence>
<dbReference type="PROSITE" id="PS50930">
    <property type="entry name" value="HTH_LYTTR"/>
    <property type="match status" value="1"/>
</dbReference>
<dbReference type="Pfam" id="PF04397">
    <property type="entry name" value="LytTR"/>
    <property type="match status" value="1"/>
</dbReference>
<dbReference type="SMART" id="SM00448">
    <property type="entry name" value="REC"/>
    <property type="match status" value="1"/>
</dbReference>
<dbReference type="EMBL" id="JBHUPB010000015">
    <property type="protein sequence ID" value="MFD2969911.1"/>
    <property type="molecule type" value="Genomic_DNA"/>
</dbReference>
<dbReference type="PANTHER" id="PTHR37299:SF1">
    <property type="entry name" value="STAGE 0 SPORULATION PROTEIN A HOMOLOG"/>
    <property type="match status" value="1"/>
</dbReference>
<organism evidence="4 5">
    <name type="scientific">Sphingobacterium bambusae</name>
    <dbReference type="NCBI Taxonomy" id="662858"/>
    <lineage>
        <taxon>Bacteria</taxon>
        <taxon>Pseudomonadati</taxon>
        <taxon>Bacteroidota</taxon>
        <taxon>Sphingobacteriia</taxon>
        <taxon>Sphingobacteriales</taxon>
        <taxon>Sphingobacteriaceae</taxon>
        <taxon>Sphingobacterium</taxon>
    </lineage>
</organism>
<dbReference type="SUPFAM" id="SSF52172">
    <property type="entry name" value="CheY-like"/>
    <property type="match status" value="1"/>
</dbReference>
<name>A0ABW6BPN4_9SPHI</name>
<evidence type="ECO:0000256" key="1">
    <source>
        <dbReference type="PROSITE-ProRule" id="PRU00169"/>
    </source>
</evidence>
<dbReference type="Gene3D" id="2.40.50.1020">
    <property type="entry name" value="LytTr DNA-binding domain"/>
    <property type="match status" value="1"/>
</dbReference>
<comment type="caution">
    <text evidence="4">The sequence shown here is derived from an EMBL/GenBank/DDBJ whole genome shotgun (WGS) entry which is preliminary data.</text>
</comment>
<feature type="domain" description="Response regulatory" evidence="2">
    <location>
        <begin position="4"/>
        <end position="115"/>
    </location>
</feature>
<keyword evidence="5" id="KW-1185">Reference proteome</keyword>
<dbReference type="RefSeq" id="WP_320183397.1">
    <property type="nucleotide sequence ID" value="NZ_CP138332.1"/>
</dbReference>
<accession>A0ABW6BPN4</accession>
<keyword evidence="1" id="KW-0597">Phosphoprotein</keyword>
<dbReference type="InterPro" id="IPR046947">
    <property type="entry name" value="LytR-like"/>
</dbReference>
<dbReference type="SMART" id="SM00850">
    <property type="entry name" value="LytTR"/>
    <property type="match status" value="1"/>
</dbReference>
<feature type="domain" description="HTH LytTR-type" evidence="3">
    <location>
        <begin position="133"/>
        <end position="233"/>
    </location>
</feature>
<evidence type="ECO:0000313" key="4">
    <source>
        <dbReference type="EMBL" id="MFD2969911.1"/>
    </source>
</evidence>
<evidence type="ECO:0000313" key="5">
    <source>
        <dbReference type="Proteomes" id="UP001597525"/>
    </source>
</evidence>
<dbReference type="PROSITE" id="PS50110">
    <property type="entry name" value="RESPONSE_REGULATORY"/>
    <property type="match status" value="1"/>
</dbReference>
<proteinExistence type="predicted"/>
<sequence length="235" mass="27025">MKIKCILIDDEPFALNILEDDLLAFPDVEVLAKFSSPIDVPQFLETQAVDLIFSDIQMPELLGTRFIRDLRNAPLVIFTTAYHEYAVEGFELNAVDYLLKPIRKERLATALKKVVDQLRLRKVQRSEEQANYIVVNVEYQKIKLLFEEIIYIEGWKDYVKIHLLNRARPLLTRSNLGGMEKKLPENRFVRIHNSFIVNSAQIKKIQPGKLLIDAGTLPVGKKYLDKLLAIMSGNS</sequence>
<dbReference type="PANTHER" id="PTHR37299">
    <property type="entry name" value="TRANSCRIPTIONAL REGULATOR-RELATED"/>
    <property type="match status" value="1"/>
</dbReference>
<dbReference type="InterPro" id="IPR001789">
    <property type="entry name" value="Sig_transdc_resp-reg_receiver"/>
</dbReference>
<dbReference type="InterPro" id="IPR011006">
    <property type="entry name" value="CheY-like_superfamily"/>
</dbReference>
<reference evidence="5" key="1">
    <citation type="journal article" date="2019" name="Int. J. Syst. Evol. Microbiol.">
        <title>The Global Catalogue of Microorganisms (GCM) 10K type strain sequencing project: providing services to taxonomists for standard genome sequencing and annotation.</title>
        <authorList>
            <consortium name="The Broad Institute Genomics Platform"/>
            <consortium name="The Broad Institute Genome Sequencing Center for Infectious Disease"/>
            <person name="Wu L."/>
            <person name="Ma J."/>
        </authorList>
    </citation>
    <scope>NUCLEOTIDE SEQUENCE [LARGE SCALE GENOMIC DNA]</scope>
    <source>
        <strain evidence="5">KCTC 22814</strain>
    </source>
</reference>
<evidence type="ECO:0000259" key="3">
    <source>
        <dbReference type="PROSITE" id="PS50930"/>
    </source>
</evidence>
<dbReference type="Pfam" id="PF00072">
    <property type="entry name" value="Response_reg"/>
    <property type="match status" value="1"/>
</dbReference>
<protein>
    <submittedName>
        <fullName evidence="4">LytR/AlgR family response regulator transcription factor</fullName>
    </submittedName>
</protein>
<dbReference type="Gene3D" id="3.40.50.2300">
    <property type="match status" value="1"/>
</dbReference>
<gene>
    <name evidence="4" type="ORF">ACFS7Y_21155</name>
</gene>